<evidence type="ECO:0000259" key="1">
    <source>
        <dbReference type="Pfam" id="PF08818"/>
    </source>
</evidence>
<dbReference type="Pfam" id="PF08818">
    <property type="entry name" value="DUF1801"/>
    <property type="match status" value="1"/>
</dbReference>
<gene>
    <name evidence="2" type="ORF">KTH90_00660</name>
</gene>
<reference evidence="2 3" key="1">
    <citation type="submission" date="2021-06" db="EMBL/GenBank/DDBJ databases">
        <title>Description of novel taxa of the family Lachnospiraceae.</title>
        <authorList>
            <person name="Chaplin A.V."/>
            <person name="Sokolova S.R."/>
            <person name="Pikina A.P."/>
            <person name="Korzhanova M."/>
            <person name="Belova V."/>
            <person name="Korostin D."/>
            <person name="Efimov B.A."/>
        </authorList>
    </citation>
    <scope>NUCLEOTIDE SEQUENCE [LARGE SCALE GENOMIC DNA]</scope>
    <source>
        <strain evidence="2 3">ASD4241</strain>
    </source>
</reference>
<keyword evidence="3" id="KW-1185">Reference proteome</keyword>
<name>A0ABS6K2N3_9FIRM</name>
<dbReference type="EMBL" id="JAHQCX010000001">
    <property type="protein sequence ID" value="MBU9724515.1"/>
    <property type="molecule type" value="Genomic_DNA"/>
</dbReference>
<proteinExistence type="predicted"/>
<evidence type="ECO:0000313" key="2">
    <source>
        <dbReference type="EMBL" id="MBU9724515.1"/>
    </source>
</evidence>
<dbReference type="InterPro" id="IPR014922">
    <property type="entry name" value="YdhG-like"/>
</dbReference>
<evidence type="ECO:0000313" key="3">
    <source>
        <dbReference type="Proteomes" id="UP001314681"/>
    </source>
</evidence>
<dbReference type="SUPFAM" id="SSF159888">
    <property type="entry name" value="YdhG-like"/>
    <property type="match status" value="1"/>
</dbReference>
<accession>A0ABS6K2N3</accession>
<feature type="domain" description="YdhG-like" evidence="1">
    <location>
        <begin position="31"/>
        <end position="121"/>
    </location>
</feature>
<dbReference type="Gene3D" id="3.90.1150.200">
    <property type="match status" value="1"/>
</dbReference>
<dbReference type="Proteomes" id="UP001314681">
    <property type="component" value="Unassembled WGS sequence"/>
</dbReference>
<comment type="caution">
    <text evidence="2">The sequence shown here is derived from an EMBL/GenBank/DDBJ whole genome shotgun (WGS) entry which is preliminary data.</text>
</comment>
<organism evidence="2 3">
    <name type="scientific">Diplocloster modestus</name>
    <dbReference type="NCBI Taxonomy" id="2850322"/>
    <lineage>
        <taxon>Bacteria</taxon>
        <taxon>Bacillati</taxon>
        <taxon>Bacillota</taxon>
        <taxon>Clostridia</taxon>
        <taxon>Lachnospirales</taxon>
        <taxon>Lachnospiraceae</taxon>
        <taxon>Diplocloster</taxon>
    </lineage>
</organism>
<protein>
    <submittedName>
        <fullName evidence="2">DUF1801 domain-containing protein</fullName>
    </submittedName>
</protein>
<sequence length="128" mass="14792">MVHVTLEERETPKPAFSTVDEYIASYSGDVRQRMETLRQIILECSPDITEKISWGMATFVLNGNLVHFSGEKKHLGFHPSPSAIEAFKDGFADYKYSKGTLQLPYDKPMPYELLRQMIMFRVQEQTKK</sequence>